<dbReference type="InterPro" id="IPR003137">
    <property type="entry name" value="PA_domain"/>
</dbReference>
<dbReference type="CDD" id="cd09848">
    <property type="entry name" value="M28_TfR"/>
    <property type="match status" value="1"/>
</dbReference>
<keyword evidence="5 10" id="KW-1133">Transmembrane helix</keyword>
<comment type="similarity">
    <text evidence="1 10">Belongs to the peptidase M28 family. M28B subfamily.</text>
</comment>
<dbReference type="FunFam" id="3.40.630.10:FF:000065">
    <property type="entry name" value="Transferrin receptor 1b"/>
    <property type="match status" value="1"/>
</dbReference>
<evidence type="ECO:0000256" key="6">
    <source>
        <dbReference type="ARBA" id="ARBA00023136"/>
    </source>
</evidence>
<dbReference type="GO" id="GO:0004998">
    <property type="term" value="F:transferrin receptor activity"/>
    <property type="evidence" value="ECO:0007669"/>
    <property type="project" value="UniProtKB-UniRule"/>
</dbReference>
<keyword evidence="9 10" id="KW-0325">Glycoprotein</keyword>
<dbReference type="InterPro" id="IPR039373">
    <property type="entry name" value="Peptidase_M28B"/>
</dbReference>
<evidence type="ECO:0000313" key="13">
    <source>
        <dbReference type="EMBL" id="KAG7457092.1"/>
    </source>
</evidence>
<dbReference type="SUPFAM" id="SSF53187">
    <property type="entry name" value="Zn-dependent exopeptidases"/>
    <property type="match status" value="1"/>
</dbReference>
<keyword evidence="10" id="KW-0564">Palmitate</keyword>
<dbReference type="GO" id="GO:0042470">
    <property type="term" value="C:melanosome"/>
    <property type="evidence" value="ECO:0007669"/>
    <property type="project" value="UniProtKB-SubCell"/>
</dbReference>
<comment type="function">
    <text evidence="10">Cellular uptake of iron occurs via receptor-mediated endocytosis of ligand-occupied transferrin receptor into specialized endosomes. Endosomal acidification leads to iron release. The apotransferrin-receptor complex is then recycled to the cell surface with a return to neutral pH and the concomitant loss of affinity of apotransferrin for its receptor. Transferrin receptor is necessary for development of erythrocytes and the nervous system. Acts as a lipid sensor that regulates mitochondrial fusion by regulating activation of the JNK pathway.</text>
</comment>
<protein>
    <recommendedName>
        <fullName evidence="10">Transferrin receptor protein 1</fullName>
    </recommendedName>
</protein>
<dbReference type="Gene3D" id="3.40.630.10">
    <property type="entry name" value="Zn peptidases"/>
    <property type="match status" value="1"/>
</dbReference>
<keyword evidence="8 10" id="KW-0675">Receptor</keyword>
<keyword evidence="10" id="KW-0449">Lipoprotein</keyword>
<evidence type="ECO:0000256" key="10">
    <source>
        <dbReference type="RuleBase" id="RU367157"/>
    </source>
</evidence>
<comment type="PTM">
    <text evidence="10">Stearoylated.</text>
</comment>
<dbReference type="GO" id="GO:0006879">
    <property type="term" value="P:intracellular iron ion homeostasis"/>
    <property type="evidence" value="ECO:0007669"/>
    <property type="project" value="UniProtKB-UniRule"/>
</dbReference>
<dbReference type="SUPFAM" id="SSF47672">
    <property type="entry name" value="Transferrin receptor-like dimerisation domain"/>
    <property type="match status" value="1"/>
</dbReference>
<dbReference type="Pfam" id="PF04389">
    <property type="entry name" value="Peptidase_M28"/>
    <property type="match status" value="1"/>
</dbReference>
<dbReference type="Proteomes" id="UP001046870">
    <property type="component" value="Chromosome 22"/>
</dbReference>
<evidence type="ECO:0000259" key="12">
    <source>
        <dbReference type="Pfam" id="PF04389"/>
    </source>
</evidence>
<feature type="domain" description="Peptidase M28" evidence="12">
    <location>
        <begin position="429"/>
        <end position="606"/>
    </location>
</feature>
<dbReference type="InterPro" id="IPR036757">
    <property type="entry name" value="TFR-like_dimer_dom_sf"/>
</dbReference>
<evidence type="ECO:0000256" key="4">
    <source>
        <dbReference type="ARBA" id="ARBA00022968"/>
    </source>
</evidence>
<dbReference type="CDD" id="cd02128">
    <property type="entry name" value="PA_TfR"/>
    <property type="match status" value="1"/>
</dbReference>
<dbReference type="EMBL" id="JAFDVH010000022">
    <property type="protein sequence ID" value="KAG7457092.1"/>
    <property type="molecule type" value="Genomic_DNA"/>
</dbReference>
<keyword evidence="14" id="KW-1185">Reference proteome</keyword>
<dbReference type="PANTHER" id="PTHR10404">
    <property type="entry name" value="N-ACETYLATED-ALPHA-LINKED ACIDIC DIPEPTIDASE"/>
    <property type="match status" value="1"/>
</dbReference>
<proteinExistence type="inferred from homology"/>
<dbReference type="InterPro" id="IPR037324">
    <property type="entry name" value="TfR1/2_PA"/>
</dbReference>
<gene>
    <name evidence="13" type="ORF">MATL_G00242940</name>
</gene>
<reference evidence="13" key="1">
    <citation type="submission" date="2021-01" db="EMBL/GenBank/DDBJ databases">
        <authorList>
            <person name="Zahm M."/>
            <person name="Roques C."/>
            <person name="Cabau C."/>
            <person name="Klopp C."/>
            <person name="Donnadieu C."/>
            <person name="Jouanno E."/>
            <person name="Lampietro C."/>
            <person name="Louis A."/>
            <person name="Herpin A."/>
            <person name="Echchiki A."/>
            <person name="Berthelot C."/>
            <person name="Parey E."/>
            <person name="Roest-Crollius H."/>
            <person name="Braasch I."/>
            <person name="Postlethwait J."/>
            <person name="Bobe J."/>
            <person name="Montfort J."/>
            <person name="Bouchez O."/>
            <person name="Begum T."/>
            <person name="Mejri S."/>
            <person name="Adams A."/>
            <person name="Chen W.-J."/>
            <person name="Guiguen Y."/>
        </authorList>
    </citation>
    <scope>NUCLEOTIDE SEQUENCE</scope>
    <source>
        <strain evidence="13">YG-15Mar2019-1</strain>
        <tissue evidence="13">Brain</tissue>
    </source>
</reference>
<evidence type="ECO:0000313" key="14">
    <source>
        <dbReference type="Proteomes" id="UP001046870"/>
    </source>
</evidence>
<dbReference type="Gene3D" id="3.50.30.30">
    <property type="match status" value="1"/>
</dbReference>
<evidence type="ECO:0000256" key="7">
    <source>
        <dbReference type="ARBA" id="ARBA00023157"/>
    </source>
</evidence>
<evidence type="ECO:0000256" key="5">
    <source>
        <dbReference type="ARBA" id="ARBA00022989"/>
    </source>
</evidence>
<sequence>MDSAIIRVGAAVQFFVPVAGDKARHFRTLDSCEATMEEARSTISKIFNGEPRSYTRFNLTQNMEGENSQVEMKLSSDMDEETGNPVGEHNGYAHSHNSTYARKPQRTPRNVCFMVIATLLIFIIGYLIGYLAHRRQDAEPVCAASSASASDSEAEARGPLLIEVEPTLNWDDIKKLLKDKLSTDSLQRTFNDFSRNDHEAGSSGDEALATLVFKRFNSYNMNPWTDEHFVRLQGPPTGANRVLFNGEEIGRPGGYLAYSAVGKKQGKVVYANYGTQEDFAHLQRERVELNGTVILVRAGRTSFAEKVANAEKQKAVAVLIYPDPFDYSIGMNEELFGHVHLGSGDPYTPGFPSFNHTQFPPAKSSGLPGILAQTITADTAAKLFRKMSGTSAPSQWVGLLGGVSYKMGGDNDNVTVEVNNVLTEKKIHNVFGVIKGFVDSDRYVVIGAQRDSWGTGFAKSTVGTSLLVELARAISDMVRKDGFKPRRSIVFASWSAGEFGSVGATEWLEGYLSSLNLKAFTYINLDGAVTGSETFQASASPLLYGLIEGTLKEVDYPTGPSGRTIYAQVAKANWEAEVMVPMKMDDSAYPFVAFSGIPSVSFSFAKKFQDYKFLGTFLDNKDNLNAATEYRLPEVAVAAAQVAGQMAVRLVHDHLLKLDIQRYKTKIRSYVSKINRQVYQLKQSGTLPESLTAQWLIMASGSYGRAVSNLLTSIENSDLNDIEMCRIINDRLMRVEHNLLSPYVSPRETPFRHIFMGSGPHTLNALVEHLDALKEGSPNADTNLFLNQFALATWTIKGCSNALEGDVWALDNEM</sequence>
<keyword evidence="10" id="KW-0254">Endocytosis</keyword>
<dbReference type="GO" id="GO:0033572">
    <property type="term" value="P:transferrin transport"/>
    <property type="evidence" value="ECO:0007669"/>
    <property type="project" value="UniProtKB-UniRule"/>
</dbReference>
<accession>A0A9D3SV99</accession>
<evidence type="ECO:0000256" key="3">
    <source>
        <dbReference type="ARBA" id="ARBA00022692"/>
    </source>
</evidence>
<feature type="domain" description="PA" evidence="11">
    <location>
        <begin position="265"/>
        <end position="326"/>
    </location>
</feature>
<comment type="subunit">
    <text evidence="10">Homodimer; disulfide-linked.</text>
</comment>
<comment type="caution">
    <text evidence="13">The sequence shown here is derived from an EMBL/GenBank/DDBJ whole genome shotgun (WGS) entry which is preliminary data.</text>
</comment>
<dbReference type="InterPro" id="IPR046450">
    <property type="entry name" value="PA_dom_sf"/>
</dbReference>
<dbReference type="GO" id="GO:0009897">
    <property type="term" value="C:external side of plasma membrane"/>
    <property type="evidence" value="ECO:0007669"/>
    <property type="project" value="TreeGrafter"/>
</dbReference>
<dbReference type="FunFam" id="1.20.930.40:FF:000002">
    <property type="entry name" value="Transferrin receptor protein 1"/>
    <property type="match status" value="1"/>
</dbReference>
<dbReference type="InterPro" id="IPR007484">
    <property type="entry name" value="Peptidase_M28"/>
</dbReference>
<evidence type="ECO:0000256" key="2">
    <source>
        <dbReference type="ARBA" id="ARBA00022475"/>
    </source>
</evidence>
<keyword evidence="2 10" id="KW-1003">Cell membrane</keyword>
<dbReference type="Pfam" id="PF02225">
    <property type="entry name" value="PA"/>
    <property type="match status" value="1"/>
</dbReference>
<dbReference type="Gene3D" id="1.20.930.40">
    <property type="entry name" value="Transferrin receptor-like, dimerisation domain"/>
    <property type="match status" value="1"/>
</dbReference>
<dbReference type="FunFam" id="3.50.30.30:FF:000010">
    <property type="entry name" value="Transferrin receptor protein 1"/>
    <property type="match status" value="1"/>
</dbReference>
<dbReference type="PANTHER" id="PTHR10404:SF26">
    <property type="entry name" value="TRANSFERRIN RECEPTOR PROTEIN 1"/>
    <property type="match status" value="1"/>
</dbReference>
<dbReference type="OrthoDB" id="5841748at2759"/>
<evidence type="ECO:0000256" key="9">
    <source>
        <dbReference type="ARBA" id="ARBA00023180"/>
    </source>
</evidence>
<evidence type="ECO:0000256" key="1">
    <source>
        <dbReference type="ARBA" id="ARBA00005634"/>
    </source>
</evidence>
<keyword evidence="6 10" id="KW-0472">Membrane</keyword>
<dbReference type="SUPFAM" id="SSF52025">
    <property type="entry name" value="PA domain"/>
    <property type="match status" value="1"/>
</dbReference>
<dbReference type="AlphaFoldDB" id="A0A9D3SV99"/>
<name>A0A9D3SV99_MEGAT</name>
<evidence type="ECO:0000256" key="8">
    <source>
        <dbReference type="ARBA" id="ARBA00023170"/>
    </source>
</evidence>
<comment type="subcellular location">
    <subcellularLocation>
        <location evidence="10">Cell membrane</location>
        <topology evidence="10">Single-pass type II membrane protein</topology>
    </subcellularLocation>
    <subcellularLocation>
        <location evidence="10">Melanosome</location>
    </subcellularLocation>
</comment>
<keyword evidence="3 10" id="KW-0812">Transmembrane</keyword>
<evidence type="ECO:0000259" key="11">
    <source>
        <dbReference type="Pfam" id="PF02225"/>
    </source>
</evidence>
<keyword evidence="4" id="KW-0735">Signal-anchor</keyword>
<feature type="transmembrane region" description="Helical" evidence="10">
    <location>
        <begin position="111"/>
        <end position="132"/>
    </location>
</feature>
<organism evidence="13 14">
    <name type="scientific">Megalops atlanticus</name>
    <name type="common">Tarpon</name>
    <name type="synonym">Clupea gigantea</name>
    <dbReference type="NCBI Taxonomy" id="7932"/>
    <lineage>
        <taxon>Eukaryota</taxon>
        <taxon>Metazoa</taxon>
        <taxon>Chordata</taxon>
        <taxon>Craniata</taxon>
        <taxon>Vertebrata</taxon>
        <taxon>Euteleostomi</taxon>
        <taxon>Actinopterygii</taxon>
        <taxon>Neopterygii</taxon>
        <taxon>Teleostei</taxon>
        <taxon>Elopiformes</taxon>
        <taxon>Megalopidae</taxon>
        <taxon>Megalops</taxon>
    </lineage>
</organism>
<keyword evidence="7" id="KW-1015">Disulfide bond</keyword>
<dbReference type="GO" id="GO:0031623">
    <property type="term" value="P:receptor internalization"/>
    <property type="evidence" value="ECO:0007669"/>
    <property type="project" value="UniProtKB-UniRule"/>
</dbReference>